<keyword evidence="1" id="KW-1133">Transmembrane helix</keyword>
<dbReference type="AlphaFoldDB" id="A0A942USW5"/>
<feature type="transmembrane region" description="Helical" evidence="1">
    <location>
        <begin position="35"/>
        <end position="52"/>
    </location>
</feature>
<accession>A0A942USW5</accession>
<dbReference type="EMBL" id="WSFT01000036">
    <property type="protein sequence ID" value="MBS4538619.1"/>
    <property type="molecule type" value="Genomic_DNA"/>
</dbReference>
<keyword evidence="3" id="KW-1185">Reference proteome</keyword>
<organism evidence="2 3">
    <name type="scientific">Anaeromonas frigoriresistens</name>
    <dbReference type="NCBI Taxonomy" id="2683708"/>
    <lineage>
        <taxon>Bacteria</taxon>
        <taxon>Bacillati</taxon>
        <taxon>Bacillota</taxon>
        <taxon>Tissierellia</taxon>
        <taxon>Tissierellales</taxon>
        <taxon>Thermohalobacteraceae</taxon>
        <taxon>Anaeromonas</taxon>
    </lineage>
</organism>
<evidence type="ECO:0000313" key="2">
    <source>
        <dbReference type="EMBL" id="MBS4538619.1"/>
    </source>
</evidence>
<evidence type="ECO:0000256" key="1">
    <source>
        <dbReference type="SAM" id="Phobius"/>
    </source>
</evidence>
<dbReference type="Proteomes" id="UP000724672">
    <property type="component" value="Unassembled WGS sequence"/>
</dbReference>
<gene>
    <name evidence="2" type="ORF">GOQ27_09095</name>
</gene>
<keyword evidence="1" id="KW-0812">Transmembrane</keyword>
<sequence length="68" mass="7686">MKIVNKTIKWIITIMIYFLSMFLIIRIINGVKPKILVGIAIGLVGGLDTFILDKLGLLPFRRQEVDNG</sequence>
<evidence type="ECO:0000313" key="3">
    <source>
        <dbReference type="Proteomes" id="UP000724672"/>
    </source>
</evidence>
<keyword evidence="1" id="KW-0472">Membrane</keyword>
<comment type="caution">
    <text evidence="2">The sequence shown here is derived from an EMBL/GenBank/DDBJ whole genome shotgun (WGS) entry which is preliminary data.</text>
</comment>
<protein>
    <submittedName>
        <fullName evidence="2">Uncharacterized protein</fullName>
    </submittedName>
</protein>
<feature type="transmembrane region" description="Helical" evidence="1">
    <location>
        <begin position="7"/>
        <end position="29"/>
    </location>
</feature>
<reference evidence="2" key="1">
    <citation type="submission" date="2019-12" db="EMBL/GenBank/DDBJ databases">
        <title>Clostridiaceae gen. nov. sp. nov., isolated from sediment in Xinjiang, China.</title>
        <authorList>
            <person name="Zhang R."/>
        </authorList>
    </citation>
    <scope>NUCLEOTIDE SEQUENCE</scope>
    <source>
        <strain evidence="2">D2Q-11</strain>
    </source>
</reference>
<proteinExistence type="predicted"/>
<dbReference type="RefSeq" id="WP_203366540.1">
    <property type="nucleotide sequence ID" value="NZ_WSFT01000036.1"/>
</dbReference>
<name>A0A942USW5_9FIRM</name>